<dbReference type="Proteomes" id="UP000004994">
    <property type="component" value="Chromosome 9"/>
</dbReference>
<dbReference type="EnsemblPlants" id="Solyc09g007590.1.1">
    <property type="protein sequence ID" value="Solyc09g007590.1.1.1"/>
    <property type="gene ID" value="Solyc09g007590.1"/>
</dbReference>
<name>A0A3Q7HVZ1_SOLLC</name>
<evidence type="ECO:0000313" key="9">
    <source>
        <dbReference type="EnsemblPlants" id="Solyc09g007590.1.1.1"/>
    </source>
</evidence>
<reference evidence="9" key="2">
    <citation type="submission" date="2019-01" db="UniProtKB">
        <authorList>
            <consortium name="EnsemblPlants"/>
        </authorList>
    </citation>
    <scope>IDENTIFICATION</scope>
    <source>
        <strain evidence="9">cv. Heinz 1706</strain>
    </source>
</reference>
<evidence type="ECO:0000256" key="1">
    <source>
        <dbReference type="ARBA" id="ARBA00004123"/>
    </source>
</evidence>
<keyword evidence="5" id="KW-0238">DNA-binding</keyword>
<evidence type="ECO:0000256" key="3">
    <source>
        <dbReference type="ARBA" id="ARBA00006564"/>
    </source>
</evidence>
<keyword evidence="7" id="KW-0544">Nucleosome core</keyword>
<evidence type="ECO:0000256" key="6">
    <source>
        <dbReference type="ARBA" id="ARBA00023242"/>
    </source>
</evidence>
<accession>A0A3Q7HVZ1</accession>
<dbReference type="InterPro" id="IPR009072">
    <property type="entry name" value="Histone-fold"/>
</dbReference>
<dbReference type="STRING" id="4081.A0A3Q7HVZ1"/>
<dbReference type="GO" id="GO:0046982">
    <property type="term" value="F:protein heterodimerization activity"/>
    <property type="evidence" value="ECO:0007669"/>
    <property type="project" value="InterPro"/>
</dbReference>
<comment type="subcellular location">
    <subcellularLocation>
        <location evidence="2">Chromosome</location>
    </subcellularLocation>
    <subcellularLocation>
        <location evidence="1">Nucleus</location>
    </subcellularLocation>
</comment>
<keyword evidence="4" id="KW-0158">Chromosome</keyword>
<dbReference type="SUPFAM" id="SSF47113">
    <property type="entry name" value="Histone-fold"/>
    <property type="match status" value="1"/>
</dbReference>
<dbReference type="PANTHER" id="PTHR10484">
    <property type="entry name" value="HISTONE H4"/>
    <property type="match status" value="1"/>
</dbReference>
<dbReference type="Gramene" id="Solyc09g007590.1.1">
    <property type="protein sequence ID" value="Solyc09g007590.1.1.1"/>
    <property type="gene ID" value="Solyc09g007590.1"/>
</dbReference>
<dbReference type="InterPro" id="IPR001951">
    <property type="entry name" value="Histone_H4"/>
</dbReference>
<dbReference type="GO" id="GO:0003677">
    <property type="term" value="F:DNA binding"/>
    <property type="evidence" value="ECO:0007669"/>
    <property type="project" value="UniProtKB-KW"/>
</dbReference>
<comment type="similarity">
    <text evidence="3">Belongs to the histone H4 family.</text>
</comment>
<protein>
    <recommendedName>
        <fullName evidence="11">Histone H4</fullName>
    </recommendedName>
</protein>
<dbReference type="GO" id="GO:0005634">
    <property type="term" value="C:nucleus"/>
    <property type="evidence" value="ECO:0007669"/>
    <property type="project" value="UniProtKB-SubCell"/>
</dbReference>
<dbReference type="Gene3D" id="1.10.20.10">
    <property type="entry name" value="Histone, subunit A"/>
    <property type="match status" value="1"/>
</dbReference>
<dbReference type="OMA" id="EDIFGEC"/>
<dbReference type="PRINTS" id="PR00623">
    <property type="entry name" value="HISTONEH4"/>
</dbReference>
<evidence type="ECO:0008006" key="11">
    <source>
        <dbReference type="Google" id="ProtNLM"/>
    </source>
</evidence>
<evidence type="ECO:0000256" key="5">
    <source>
        <dbReference type="ARBA" id="ARBA00023125"/>
    </source>
</evidence>
<sequence>MFGHGKGGKGLGKGGAKRHKKVLRDNIQGITKPAIHRLARRGGVKRISGLIYEEIDPWSIEDIFGECDS</sequence>
<keyword evidence="6" id="KW-0539">Nucleus</keyword>
<dbReference type="PaxDb" id="4081-Solyc09g007590.1.1"/>
<proteinExistence type="inferred from homology"/>
<organism evidence="9">
    <name type="scientific">Solanum lycopersicum</name>
    <name type="common">Tomato</name>
    <name type="synonym">Lycopersicon esculentum</name>
    <dbReference type="NCBI Taxonomy" id="4081"/>
    <lineage>
        <taxon>Eukaryota</taxon>
        <taxon>Viridiplantae</taxon>
        <taxon>Streptophyta</taxon>
        <taxon>Embryophyta</taxon>
        <taxon>Tracheophyta</taxon>
        <taxon>Spermatophyta</taxon>
        <taxon>Magnoliopsida</taxon>
        <taxon>eudicotyledons</taxon>
        <taxon>Gunneridae</taxon>
        <taxon>Pentapetalae</taxon>
        <taxon>asterids</taxon>
        <taxon>lamiids</taxon>
        <taxon>Solanales</taxon>
        <taxon>Solanaceae</taxon>
        <taxon>Solanoideae</taxon>
        <taxon>Solaneae</taxon>
        <taxon>Solanum</taxon>
        <taxon>Solanum subgen. Lycopersicon</taxon>
    </lineage>
</organism>
<dbReference type="GO" id="GO:0000786">
    <property type="term" value="C:nucleosome"/>
    <property type="evidence" value="ECO:0007669"/>
    <property type="project" value="UniProtKB-KW"/>
</dbReference>
<dbReference type="GO" id="GO:0030527">
    <property type="term" value="F:structural constituent of chromatin"/>
    <property type="evidence" value="ECO:0007669"/>
    <property type="project" value="InterPro"/>
</dbReference>
<dbReference type="InParanoid" id="A0A3Q7HVZ1"/>
<dbReference type="InterPro" id="IPR019809">
    <property type="entry name" value="Histone_H4_CS"/>
</dbReference>
<dbReference type="AlphaFoldDB" id="A0A3Q7HVZ1"/>
<evidence type="ECO:0000256" key="8">
    <source>
        <dbReference type="SAM" id="MobiDB-lite"/>
    </source>
</evidence>
<evidence type="ECO:0000256" key="7">
    <source>
        <dbReference type="ARBA" id="ARBA00023269"/>
    </source>
</evidence>
<dbReference type="SMR" id="A0A3Q7HVZ1"/>
<reference evidence="9" key="1">
    <citation type="journal article" date="2012" name="Nature">
        <title>The tomato genome sequence provides insights into fleshy fruit evolution.</title>
        <authorList>
            <consortium name="Tomato Genome Consortium"/>
        </authorList>
    </citation>
    <scope>NUCLEOTIDE SEQUENCE [LARGE SCALE GENOMIC DNA]</scope>
    <source>
        <strain evidence="9">cv. Heinz 1706</strain>
    </source>
</reference>
<feature type="compositionally biased region" description="Gly residues" evidence="8">
    <location>
        <begin position="1"/>
        <end position="14"/>
    </location>
</feature>
<evidence type="ECO:0000256" key="2">
    <source>
        <dbReference type="ARBA" id="ARBA00004286"/>
    </source>
</evidence>
<feature type="region of interest" description="Disordered" evidence="8">
    <location>
        <begin position="1"/>
        <end position="20"/>
    </location>
</feature>
<dbReference type="PROSITE" id="PS00047">
    <property type="entry name" value="HISTONE_H4"/>
    <property type="match status" value="1"/>
</dbReference>
<keyword evidence="10" id="KW-1185">Reference proteome</keyword>
<evidence type="ECO:0000256" key="4">
    <source>
        <dbReference type="ARBA" id="ARBA00022454"/>
    </source>
</evidence>
<evidence type="ECO:0000313" key="10">
    <source>
        <dbReference type="Proteomes" id="UP000004994"/>
    </source>
</evidence>